<dbReference type="EMBL" id="RYYR01000022">
    <property type="protein sequence ID" value="RUL49885.1"/>
    <property type="molecule type" value="Genomic_DNA"/>
</dbReference>
<reference evidence="1 2" key="1">
    <citation type="submission" date="2018-12" db="EMBL/GenBank/DDBJ databases">
        <title>Lysinibacillus antri sp. nov., isolated from a cave soil.</title>
        <authorList>
            <person name="Narsing Rao M.P."/>
            <person name="Zhang H."/>
            <person name="Dong Z.-Y."/>
            <person name="Niu X.-K."/>
            <person name="Zhang K."/>
            <person name="Fang B.-Z."/>
            <person name="Kang Y.-Q."/>
            <person name="Xiao M."/>
            <person name="Li W.-J."/>
        </authorList>
    </citation>
    <scope>NUCLEOTIDE SEQUENCE [LARGE SCALE GENOMIC DNA]</scope>
    <source>
        <strain evidence="1 2">SYSU K30002</strain>
    </source>
</reference>
<keyword evidence="2" id="KW-1185">Reference proteome</keyword>
<dbReference type="RefSeq" id="WP_126659903.1">
    <property type="nucleotide sequence ID" value="NZ_RYYR01000022.1"/>
</dbReference>
<protein>
    <submittedName>
        <fullName evidence="1">Uncharacterized protein</fullName>
    </submittedName>
</protein>
<gene>
    <name evidence="1" type="ORF">EK386_14515</name>
</gene>
<dbReference type="Proteomes" id="UP000287910">
    <property type="component" value="Unassembled WGS sequence"/>
</dbReference>
<dbReference type="AlphaFoldDB" id="A0A432L9N9"/>
<organism evidence="1 2">
    <name type="scientific">Lysinibacillus antri</name>
    <dbReference type="NCBI Taxonomy" id="2498145"/>
    <lineage>
        <taxon>Bacteria</taxon>
        <taxon>Bacillati</taxon>
        <taxon>Bacillota</taxon>
        <taxon>Bacilli</taxon>
        <taxon>Bacillales</taxon>
        <taxon>Bacillaceae</taxon>
        <taxon>Lysinibacillus</taxon>
    </lineage>
</organism>
<evidence type="ECO:0000313" key="2">
    <source>
        <dbReference type="Proteomes" id="UP000287910"/>
    </source>
</evidence>
<proteinExistence type="predicted"/>
<name>A0A432L9N9_9BACI</name>
<evidence type="ECO:0000313" key="1">
    <source>
        <dbReference type="EMBL" id="RUL49885.1"/>
    </source>
</evidence>
<accession>A0A432L9N9</accession>
<sequence>MFPPKLPIPFPIPDLGTIFKTAKKIFDLFFNKDQEQEAVKETISKQKPTDINVTEISDIYELNSILNSFSMLLQQKANTIEYEIIKECNYFFDDLQDTLSMLNDDNKNFILFKLDRYTRKLEKIKSDLTGTMANFISRRVSLDDEECRRILKMLPGATKSKRMDEFEQSVIFEAVMEVTNKIKEKMVDFEEDLVQVIEDRMEEISKVATKNESSFLQLIESKNHDVQKYEQVKIESMLAVEQSEYLLDLLRKES</sequence>
<comment type="caution">
    <text evidence="1">The sequence shown here is derived from an EMBL/GenBank/DDBJ whole genome shotgun (WGS) entry which is preliminary data.</text>
</comment>